<keyword evidence="5 9" id="KW-0521">NADP</keyword>
<evidence type="ECO:0000256" key="7">
    <source>
        <dbReference type="ARBA" id="ARBA00023033"/>
    </source>
</evidence>
<dbReference type="Pfam" id="PF01494">
    <property type="entry name" value="FAD_binding_3"/>
    <property type="match status" value="1"/>
</dbReference>
<evidence type="ECO:0000256" key="9">
    <source>
        <dbReference type="HAMAP-Rule" id="MF_01971"/>
    </source>
</evidence>
<keyword evidence="7 9" id="KW-0503">Monooxygenase</keyword>
<evidence type="ECO:0000256" key="3">
    <source>
        <dbReference type="ARBA" id="ARBA00022642"/>
    </source>
</evidence>
<comment type="pathway">
    <text evidence="9">Cofactor biosynthesis; NAD(+) biosynthesis; quinolinate from L-kynurenine: step 1/3.</text>
</comment>
<keyword evidence="6 9" id="KW-0560">Oxidoreductase</keyword>
<sequence length="465" mass="52751">MNKQQNILIIGAGLCGSLLALRLGQRGYNVTVMEMRQDLRKVDISAGRSINLAFSDRGNKAMKLVGIEDKVKALCIPMNGRMLHDREGNTMLSNYSGRDHEYINSISRGELNGLLLTEAEKHENVKIHFNKKCKSVDFEKTTALFKDYESNTEFVEDADLIIATDGAGSAMRKSYYLGKKFLFSFSQDYLTHGYKELSILPTETGDYKTYKNALHIWPRGDFMVIALPNLDGSFTVTLFLSFNQGEYNFNNLTTPEKVTEFFQKEFPDALELMPNLVEDFFSNPTAPLGTVKCSPWHYKGNTLLMGDSAHAIVPFYGQGMNASFEDVVEFDKVLDQNLDNWEAVFETYEANRKKDTDAIADLAIDNFHEMKSHVANPIFQEKRKIEMALEQNFPDEYSSKYSLVTFNENVTYRDAMLKGRAQDKAILNMLSDGTLKTDDDLKSILEKVKQETEAILEDDRIAGLK</sequence>
<protein>
    <recommendedName>
        <fullName evidence="9">Kynurenine 3-monooxygenase</fullName>
        <ecNumber evidence="9">1.14.13.9</ecNumber>
    </recommendedName>
    <alternativeName>
        <fullName evidence="9">Kynurenine 3-hydroxylase</fullName>
    </alternativeName>
</protein>
<comment type="catalytic activity">
    <reaction evidence="8 9">
        <text>L-kynurenine + NADPH + O2 + H(+) = 3-hydroxy-L-kynurenine + NADP(+) + H2O</text>
        <dbReference type="Rhea" id="RHEA:20545"/>
        <dbReference type="ChEBI" id="CHEBI:15377"/>
        <dbReference type="ChEBI" id="CHEBI:15378"/>
        <dbReference type="ChEBI" id="CHEBI:15379"/>
        <dbReference type="ChEBI" id="CHEBI:57783"/>
        <dbReference type="ChEBI" id="CHEBI:57959"/>
        <dbReference type="ChEBI" id="CHEBI:58125"/>
        <dbReference type="ChEBI" id="CHEBI:58349"/>
        <dbReference type="EC" id="1.14.13.9"/>
    </reaction>
</comment>
<dbReference type="InterPro" id="IPR002938">
    <property type="entry name" value="FAD-bd"/>
</dbReference>
<keyword evidence="2 9" id="KW-0285">Flavoprotein</keyword>
<dbReference type="Proteomes" id="UP001597533">
    <property type="component" value="Unassembled WGS sequence"/>
</dbReference>
<gene>
    <name evidence="9" type="primary">kmo</name>
    <name evidence="11" type="ORF">ACFS5M_05110</name>
</gene>
<evidence type="ECO:0000313" key="11">
    <source>
        <dbReference type="EMBL" id="MFD2823036.1"/>
    </source>
</evidence>
<comment type="function">
    <text evidence="9">Catalyzes the hydroxylation of L-kynurenine (L-Kyn) to form 3-hydroxy-L-kynurenine (L-3OHKyn). Required for synthesis of quinolinic acid.</text>
</comment>
<evidence type="ECO:0000256" key="4">
    <source>
        <dbReference type="ARBA" id="ARBA00022827"/>
    </source>
</evidence>
<keyword evidence="3 9" id="KW-0662">Pyridine nucleotide biosynthesis</keyword>
<evidence type="ECO:0000256" key="8">
    <source>
        <dbReference type="ARBA" id="ARBA00047818"/>
    </source>
</evidence>
<dbReference type="InterPro" id="IPR027545">
    <property type="entry name" value="Kynurenine_monooxygenase"/>
</dbReference>
<dbReference type="SUPFAM" id="SSF51905">
    <property type="entry name" value="FAD/NAD(P)-binding domain"/>
    <property type="match status" value="1"/>
</dbReference>
<dbReference type="PANTHER" id="PTHR46028:SF2">
    <property type="entry name" value="KYNURENINE 3-MONOOXYGENASE"/>
    <property type="match status" value="1"/>
</dbReference>
<evidence type="ECO:0000256" key="6">
    <source>
        <dbReference type="ARBA" id="ARBA00023002"/>
    </source>
</evidence>
<accession>A0ABW5WLB3</accession>
<organism evidence="11 12">
    <name type="scientific">Lacinutrix iliipiscaria</name>
    <dbReference type="NCBI Taxonomy" id="1230532"/>
    <lineage>
        <taxon>Bacteria</taxon>
        <taxon>Pseudomonadati</taxon>
        <taxon>Bacteroidota</taxon>
        <taxon>Flavobacteriia</taxon>
        <taxon>Flavobacteriales</taxon>
        <taxon>Flavobacteriaceae</taxon>
        <taxon>Lacinutrix</taxon>
    </lineage>
</organism>
<comment type="similarity">
    <text evidence="9">Belongs to the aromatic-ring hydroxylase family. KMO subfamily.</text>
</comment>
<dbReference type="RefSeq" id="WP_183486453.1">
    <property type="nucleotide sequence ID" value="NZ_JBHUOV010000001.1"/>
</dbReference>
<evidence type="ECO:0000256" key="5">
    <source>
        <dbReference type="ARBA" id="ARBA00022857"/>
    </source>
</evidence>
<evidence type="ECO:0000259" key="10">
    <source>
        <dbReference type="Pfam" id="PF01494"/>
    </source>
</evidence>
<feature type="domain" description="FAD-binding" evidence="10">
    <location>
        <begin position="6"/>
        <end position="360"/>
    </location>
</feature>
<evidence type="ECO:0000313" key="12">
    <source>
        <dbReference type="Proteomes" id="UP001597533"/>
    </source>
</evidence>
<dbReference type="PRINTS" id="PR00420">
    <property type="entry name" value="RNGMNOXGNASE"/>
</dbReference>
<dbReference type="Gene3D" id="3.50.50.60">
    <property type="entry name" value="FAD/NAD(P)-binding domain"/>
    <property type="match status" value="1"/>
</dbReference>
<comment type="cofactor">
    <cofactor evidence="1 9">
        <name>FAD</name>
        <dbReference type="ChEBI" id="CHEBI:57692"/>
    </cofactor>
</comment>
<keyword evidence="4 9" id="KW-0274">FAD</keyword>
<evidence type="ECO:0000256" key="1">
    <source>
        <dbReference type="ARBA" id="ARBA00001974"/>
    </source>
</evidence>
<reference evidence="12" key="1">
    <citation type="journal article" date="2019" name="Int. J. Syst. Evol. Microbiol.">
        <title>The Global Catalogue of Microorganisms (GCM) 10K type strain sequencing project: providing services to taxonomists for standard genome sequencing and annotation.</title>
        <authorList>
            <consortium name="The Broad Institute Genomics Platform"/>
            <consortium name="The Broad Institute Genome Sequencing Center for Infectious Disease"/>
            <person name="Wu L."/>
            <person name="Ma J."/>
        </authorList>
    </citation>
    <scope>NUCLEOTIDE SEQUENCE [LARGE SCALE GENOMIC DNA]</scope>
    <source>
        <strain evidence="12">KCTC 32141</strain>
    </source>
</reference>
<dbReference type="HAMAP" id="MF_01971">
    <property type="entry name" value="Kynurenine_monooxygenase"/>
    <property type="match status" value="1"/>
</dbReference>
<name>A0ABW5WLB3_9FLAO</name>
<evidence type="ECO:0000256" key="2">
    <source>
        <dbReference type="ARBA" id="ARBA00022630"/>
    </source>
</evidence>
<dbReference type="EC" id="1.14.13.9" evidence="9"/>
<keyword evidence="12" id="KW-1185">Reference proteome</keyword>
<dbReference type="EMBL" id="JBHUOV010000001">
    <property type="protein sequence ID" value="MFD2823036.1"/>
    <property type="molecule type" value="Genomic_DNA"/>
</dbReference>
<dbReference type="PANTHER" id="PTHR46028">
    <property type="entry name" value="KYNURENINE 3-MONOOXYGENASE"/>
    <property type="match status" value="1"/>
</dbReference>
<dbReference type="InterPro" id="IPR036188">
    <property type="entry name" value="FAD/NAD-bd_sf"/>
</dbReference>
<proteinExistence type="inferred from homology"/>
<comment type="caution">
    <text evidence="11">The sequence shown here is derived from an EMBL/GenBank/DDBJ whole genome shotgun (WGS) entry which is preliminary data.</text>
</comment>